<keyword evidence="10" id="KW-1185">Reference proteome</keyword>
<evidence type="ECO:0000256" key="3">
    <source>
        <dbReference type="ARBA" id="ARBA00022741"/>
    </source>
</evidence>
<evidence type="ECO:0000313" key="9">
    <source>
        <dbReference type="EMBL" id="KAA0014635.1"/>
    </source>
</evidence>
<dbReference type="Gene3D" id="3.40.980.20">
    <property type="entry name" value="Four-carbon acid sugar kinase, nucleotide binding domain"/>
    <property type="match status" value="1"/>
</dbReference>
<feature type="domain" description="Four-carbon acid sugar kinase nucleotide binding" evidence="8">
    <location>
        <begin position="301"/>
        <end position="381"/>
    </location>
</feature>
<dbReference type="Proteomes" id="UP000486760">
    <property type="component" value="Unassembled WGS sequence"/>
</dbReference>
<dbReference type="InterPro" id="IPR010737">
    <property type="entry name" value="4-carb_acid_sugar_kinase_N"/>
</dbReference>
<evidence type="ECO:0000313" key="10">
    <source>
        <dbReference type="Proteomes" id="UP000486760"/>
    </source>
</evidence>
<evidence type="ECO:0000256" key="4">
    <source>
        <dbReference type="ARBA" id="ARBA00022777"/>
    </source>
</evidence>
<dbReference type="GO" id="GO:0005524">
    <property type="term" value="F:ATP binding"/>
    <property type="evidence" value="ECO:0007669"/>
    <property type="project" value="UniProtKB-KW"/>
</dbReference>
<gene>
    <name evidence="9" type="ORF">F0A17_03065</name>
</gene>
<keyword evidence="2" id="KW-0808">Transferase</keyword>
<dbReference type="SUPFAM" id="SSF142764">
    <property type="entry name" value="YgbK-like"/>
    <property type="match status" value="1"/>
</dbReference>
<dbReference type="Gene3D" id="3.40.50.10840">
    <property type="entry name" value="Putative sugar-binding, N-terminal domain"/>
    <property type="match status" value="1"/>
</dbReference>
<evidence type="ECO:0000256" key="1">
    <source>
        <dbReference type="ARBA" id="ARBA00005715"/>
    </source>
</evidence>
<comment type="similarity">
    <text evidence="1">Belongs to the four-carbon acid sugar kinase family.</text>
</comment>
<keyword evidence="4 9" id="KW-0418">Kinase</keyword>
<dbReference type="RefSeq" id="WP_149326845.1">
    <property type="nucleotide sequence ID" value="NZ_VTPY01000001.1"/>
</dbReference>
<dbReference type="InterPro" id="IPR042213">
    <property type="entry name" value="NBD_C_sf"/>
</dbReference>
<dbReference type="InterPro" id="IPR037051">
    <property type="entry name" value="4-carb_acid_sugar_kinase_N_sf"/>
</dbReference>
<accession>A0A7V7G2Z4</accession>
<evidence type="ECO:0000256" key="2">
    <source>
        <dbReference type="ARBA" id="ARBA00022679"/>
    </source>
</evidence>
<name>A0A7V7G2Z4_9GAMM</name>
<proteinExistence type="inferred from homology"/>
<dbReference type="Pfam" id="PF17042">
    <property type="entry name" value="NBD_C"/>
    <property type="match status" value="1"/>
</dbReference>
<comment type="caution">
    <text evidence="9">The sequence shown here is derived from an EMBL/GenBank/DDBJ whole genome shotgun (WGS) entry which is preliminary data.</text>
</comment>
<dbReference type="GO" id="GO:0016301">
    <property type="term" value="F:kinase activity"/>
    <property type="evidence" value="ECO:0007669"/>
    <property type="project" value="UniProtKB-KW"/>
</dbReference>
<dbReference type="Pfam" id="PF07005">
    <property type="entry name" value="SBD_N"/>
    <property type="match status" value="1"/>
</dbReference>
<reference evidence="9 10" key="1">
    <citation type="submission" date="2019-08" db="EMBL/GenBank/DDBJ databases">
        <title>Bioinformatics analysis of the strain L3 and L5.</title>
        <authorList>
            <person name="Li X."/>
        </authorList>
    </citation>
    <scope>NUCLEOTIDE SEQUENCE [LARGE SCALE GENOMIC DNA]</scope>
    <source>
        <strain evidence="9 10">L5</strain>
    </source>
</reference>
<organism evidence="9 10">
    <name type="scientific">Billgrantia pellis</name>
    <dbReference type="NCBI Taxonomy" id="2606936"/>
    <lineage>
        <taxon>Bacteria</taxon>
        <taxon>Pseudomonadati</taxon>
        <taxon>Pseudomonadota</taxon>
        <taxon>Gammaproteobacteria</taxon>
        <taxon>Oceanospirillales</taxon>
        <taxon>Halomonadaceae</taxon>
        <taxon>Billgrantia</taxon>
    </lineage>
</organism>
<keyword evidence="3" id="KW-0547">Nucleotide-binding</keyword>
<sequence length="394" mass="41260">MKRGCEIAIVADDLTGALDAAAPFAERGMATRVAITLEGLDAALAAGDAIPRVVAVNTDTRHVARDAAARRAAEATERLLMVRPHLLLKKVDSTLRGQVVAESVAVQRIDGRRLLVCPAVPSQGRFVLGGEVWVEGEPLSASAYARDALSPSLSGSLERAFAEEGVPLVRHVPESSLPLPSTDCVVDAADEATLSSIAKRLLEAPREWLPVCAAGLTHALAQGLAPGPSLAGTVSPPTLSEPIRALLAVGSRSPRARRQLERLGETFSNIAWLSVFDVGRVDAEPGVRVLVPGVSSEATMRAEAVADIMAEAVVAAGGGERGGLLFLSGGDIALAVLARLRGEFIELSGEWCPGVPLGYLNGDVERPVMTKAGGFGQEDLLVRLVERIRHSSRG</sequence>
<evidence type="ECO:0000259" key="8">
    <source>
        <dbReference type="Pfam" id="PF17042"/>
    </source>
</evidence>
<dbReference type="InterPro" id="IPR031475">
    <property type="entry name" value="NBD_C"/>
</dbReference>
<keyword evidence="6" id="KW-0119">Carbohydrate metabolism</keyword>
<feature type="domain" description="Four-carbon acid sugar kinase N-terminal" evidence="7">
    <location>
        <begin position="7"/>
        <end position="220"/>
    </location>
</feature>
<dbReference type="AlphaFoldDB" id="A0A7V7G2Z4"/>
<dbReference type="EMBL" id="VTPY01000001">
    <property type="protein sequence ID" value="KAA0014635.1"/>
    <property type="molecule type" value="Genomic_DNA"/>
</dbReference>
<evidence type="ECO:0000259" key="7">
    <source>
        <dbReference type="Pfam" id="PF07005"/>
    </source>
</evidence>
<evidence type="ECO:0000256" key="6">
    <source>
        <dbReference type="ARBA" id="ARBA00023277"/>
    </source>
</evidence>
<protein>
    <submittedName>
        <fullName evidence="9">Four-carbon acid sugar kinase family protein</fullName>
    </submittedName>
</protein>
<evidence type="ECO:0000256" key="5">
    <source>
        <dbReference type="ARBA" id="ARBA00022840"/>
    </source>
</evidence>
<keyword evidence="5" id="KW-0067">ATP-binding</keyword>